<evidence type="ECO:0000259" key="1">
    <source>
        <dbReference type="Pfam" id="PF03478"/>
    </source>
</evidence>
<dbReference type="AlphaFoldDB" id="A0AAV1CB15"/>
<dbReference type="EMBL" id="OX459119">
    <property type="protein sequence ID" value="CAI9092809.1"/>
    <property type="molecule type" value="Genomic_DNA"/>
</dbReference>
<sequence length="253" mass="28239">MKAVLSANPRRVSDFVLTVIYAGRAFLGFWRPGDLVWTRLLSSPPRYPTFRDVTYHDGKFYAVSTVGQVCVWDHKSSPHAFQLFLIIDREFFLPFREAYVVESSSSGSDELLVVTRNGTDVNGFDVEDLADVVDWSYGVTNFKVLRLDVTKCEWEGITSLGMNAIFVGHGAAKSVLASDFPGVVKPNCIYFTDDCIECYCYHEISESKGRGGGLLGLGGGEDMGTYNLEDGSIERFSDIQSYSFICPPIWIRL</sequence>
<name>A0AAV1CB15_OLDCO</name>
<evidence type="ECO:0000313" key="2">
    <source>
        <dbReference type="EMBL" id="CAI9092809.1"/>
    </source>
</evidence>
<proteinExistence type="predicted"/>
<dbReference type="InterPro" id="IPR050942">
    <property type="entry name" value="F-box_BR-signaling"/>
</dbReference>
<evidence type="ECO:0000313" key="3">
    <source>
        <dbReference type="Proteomes" id="UP001161247"/>
    </source>
</evidence>
<protein>
    <submittedName>
        <fullName evidence="2">OLC1v1028146C1</fullName>
    </submittedName>
</protein>
<dbReference type="Pfam" id="PF03478">
    <property type="entry name" value="Beta-prop_KIB1-4"/>
    <property type="match status" value="1"/>
</dbReference>
<keyword evidence="3" id="KW-1185">Reference proteome</keyword>
<reference evidence="2" key="1">
    <citation type="submission" date="2023-03" db="EMBL/GenBank/DDBJ databases">
        <authorList>
            <person name="Julca I."/>
        </authorList>
    </citation>
    <scope>NUCLEOTIDE SEQUENCE</scope>
</reference>
<organism evidence="2 3">
    <name type="scientific">Oldenlandia corymbosa var. corymbosa</name>
    <dbReference type="NCBI Taxonomy" id="529605"/>
    <lineage>
        <taxon>Eukaryota</taxon>
        <taxon>Viridiplantae</taxon>
        <taxon>Streptophyta</taxon>
        <taxon>Embryophyta</taxon>
        <taxon>Tracheophyta</taxon>
        <taxon>Spermatophyta</taxon>
        <taxon>Magnoliopsida</taxon>
        <taxon>eudicotyledons</taxon>
        <taxon>Gunneridae</taxon>
        <taxon>Pentapetalae</taxon>
        <taxon>asterids</taxon>
        <taxon>lamiids</taxon>
        <taxon>Gentianales</taxon>
        <taxon>Rubiaceae</taxon>
        <taxon>Rubioideae</taxon>
        <taxon>Spermacoceae</taxon>
        <taxon>Hedyotis-Oldenlandia complex</taxon>
        <taxon>Oldenlandia</taxon>
    </lineage>
</organism>
<feature type="domain" description="KIB1-4 beta-propeller" evidence="1">
    <location>
        <begin position="2"/>
        <end position="227"/>
    </location>
</feature>
<dbReference type="PANTHER" id="PTHR44259">
    <property type="entry name" value="OS07G0183000 PROTEIN-RELATED"/>
    <property type="match status" value="1"/>
</dbReference>
<accession>A0AAV1CB15</accession>
<dbReference type="Proteomes" id="UP001161247">
    <property type="component" value="Chromosome 2"/>
</dbReference>
<dbReference type="InterPro" id="IPR005174">
    <property type="entry name" value="KIB1-4_b-propeller"/>
</dbReference>
<gene>
    <name evidence="2" type="ORF">OLC1_LOCUS4382</name>
</gene>
<dbReference type="PANTHER" id="PTHR44259:SF108">
    <property type="entry name" value="F-BOX PROTEIN SKIP23-LIKE"/>
    <property type="match status" value="1"/>
</dbReference>